<keyword evidence="3" id="KW-1185">Reference proteome</keyword>
<dbReference type="RefSeq" id="WP_076367888.1">
    <property type="nucleotide sequence ID" value="NZ_FTOM01000014.1"/>
</dbReference>
<name>A0A1N7N264_9RHOB</name>
<protein>
    <submittedName>
        <fullName evidence="2">Nucleoside-diphosphate-sugar epimerase</fullName>
    </submittedName>
</protein>
<dbReference type="EMBL" id="FTOM01000014">
    <property type="protein sequence ID" value="SIS92503.1"/>
    <property type="molecule type" value="Genomic_DNA"/>
</dbReference>
<dbReference type="OrthoDB" id="9801785at2"/>
<feature type="domain" description="NAD-dependent epimerase/dehydratase" evidence="1">
    <location>
        <begin position="5"/>
        <end position="212"/>
    </location>
</feature>
<dbReference type="AlphaFoldDB" id="A0A1N7N264"/>
<evidence type="ECO:0000259" key="1">
    <source>
        <dbReference type="Pfam" id="PF01370"/>
    </source>
</evidence>
<gene>
    <name evidence="2" type="ORF">SAMN05421795_11422</name>
</gene>
<accession>A0A1N7N264</accession>
<reference evidence="3" key="1">
    <citation type="submission" date="2017-01" db="EMBL/GenBank/DDBJ databases">
        <authorList>
            <person name="Varghese N."/>
            <person name="Submissions S."/>
        </authorList>
    </citation>
    <scope>NUCLEOTIDE SEQUENCE [LARGE SCALE GENOMIC DNA]</scope>
    <source>
        <strain evidence="3">DSM 18714</strain>
    </source>
</reference>
<dbReference type="PANTHER" id="PTHR43245">
    <property type="entry name" value="BIFUNCTIONAL POLYMYXIN RESISTANCE PROTEIN ARNA"/>
    <property type="match status" value="1"/>
</dbReference>
<dbReference type="InterPro" id="IPR036291">
    <property type="entry name" value="NAD(P)-bd_dom_sf"/>
</dbReference>
<dbReference type="SUPFAM" id="SSF51735">
    <property type="entry name" value="NAD(P)-binding Rossmann-fold domains"/>
    <property type="match status" value="1"/>
</dbReference>
<dbReference type="Proteomes" id="UP000186098">
    <property type="component" value="Unassembled WGS sequence"/>
</dbReference>
<proteinExistence type="predicted"/>
<sequence length="330" mass="36140">MQKISIIGGAGFIGTNLCQRLADRQIPFEIVDLKQSRRFPEKTRIADIRDKAALAQALTGNLVVNLAAVHTDDASDPSAYETTNVDGTHNIAELCADRGISRIVFTSTVAVYGFAPVGTGENGAINPFNEYGRTKWRAEEVLDAWHRADPENRALMVVRPTVVFGEGNRGNVFNLLNQIASGRFMMIGDGTNRKSMAYVGNVVAFLDACIHSDRTRGTFNYVDTPDTDMNALVTLVRGKLKGTPNVGPRLPRWLGLAIGHLFDAVARLTGKRFPISAIRVTKFTAASSFASAKDELDSFTPPFTLEEGLERTLQAEFIAPDPAREIFYTE</sequence>
<dbReference type="Pfam" id="PF01370">
    <property type="entry name" value="Epimerase"/>
    <property type="match status" value="1"/>
</dbReference>
<evidence type="ECO:0000313" key="3">
    <source>
        <dbReference type="Proteomes" id="UP000186098"/>
    </source>
</evidence>
<dbReference type="InterPro" id="IPR001509">
    <property type="entry name" value="Epimerase_deHydtase"/>
</dbReference>
<dbReference type="Gene3D" id="3.40.50.720">
    <property type="entry name" value="NAD(P)-binding Rossmann-like Domain"/>
    <property type="match status" value="1"/>
</dbReference>
<dbReference type="STRING" id="407234.SAMN05421795_11422"/>
<organism evidence="2 3">
    <name type="scientific">Phaeovulum vinaykumarii</name>
    <dbReference type="NCBI Taxonomy" id="407234"/>
    <lineage>
        <taxon>Bacteria</taxon>
        <taxon>Pseudomonadati</taxon>
        <taxon>Pseudomonadota</taxon>
        <taxon>Alphaproteobacteria</taxon>
        <taxon>Rhodobacterales</taxon>
        <taxon>Paracoccaceae</taxon>
        <taxon>Phaeovulum</taxon>
    </lineage>
</organism>
<evidence type="ECO:0000313" key="2">
    <source>
        <dbReference type="EMBL" id="SIS92503.1"/>
    </source>
</evidence>
<dbReference type="InterPro" id="IPR050177">
    <property type="entry name" value="Lipid_A_modif_metabolic_enz"/>
</dbReference>